<dbReference type="OrthoDB" id="9808408at2"/>
<dbReference type="NCBIfam" id="TIGR00229">
    <property type="entry name" value="sensory_box"/>
    <property type="match status" value="1"/>
</dbReference>
<dbReference type="PANTHER" id="PTHR42878">
    <property type="entry name" value="TWO-COMPONENT HISTIDINE KINASE"/>
    <property type="match status" value="1"/>
</dbReference>
<keyword evidence="4" id="KW-0808">Transferase</keyword>
<dbReference type="GO" id="GO:0000156">
    <property type="term" value="F:phosphorelay response regulator activity"/>
    <property type="evidence" value="ECO:0007669"/>
    <property type="project" value="TreeGrafter"/>
</dbReference>
<proteinExistence type="predicted"/>
<dbReference type="SUPFAM" id="SSF55874">
    <property type="entry name" value="ATPase domain of HSP90 chaperone/DNA topoisomerase II/histidine kinase"/>
    <property type="match status" value="1"/>
</dbReference>
<keyword evidence="7" id="KW-0472">Membrane</keyword>
<reference evidence="10" key="1">
    <citation type="submission" date="2016-09" db="EMBL/GenBank/DDBJ databases">
        <title>Draft genome of thermotolerant cyanobacterium Desertifilum sp. strain IPPAS B-1220.</title>
        <authorList>
            <person name="Sinetova M.A."/>
            <person name="Bolakhan K."/>
            <person name="Zayadan B.K."/>
            <person name="Mironov K.S."/>
            <person name="Ustinova V."/>
            <person name="Kupriyanova E.V."/>
            <person name="Sidorov R.A."/>
            <person name="Skrypnik A.N."/>
            <person name="Gogoleva N.E."/>
            <person name="Gogolev Y.V."/>
            <person name="Los D.A."/>
        </authorList>
    </citation>
    <scope>NUCLEOTIDE SEQUENCE [LARGE SCALE GENOMIC DNA]</scope>
    <source>
        <strain evidence="10">IPPAS B-1220</strain>
    </source>
</reference>
<evidence type="ECO:0000313" key="10">
    <source>
        <dbReference type="EMBL" id="OEJ73561.1"/>
    </source>
</evidence>
<organism evidence="10">
    <name type="scientific">Desertifilum tharense IPPAS B-1220</name>
    <dbReference type="NCBI Taxonomy" id="1781255"/>
    <lineage>
        <taxon>Bacteria</taxon>
        <taxon>Bacillati</taxon>
        <taxon>Cyanobacteriota</taxon>
        <taxon>Cyanophyceae</taxon>
        <taxon>Desertifilales</taxon>
        <taxon>Desertifilaceae</taxon>
        <taxon>Desertifilum</taxon>
    </lineage>
</organism>
<keyword evidence="3" id="KW-0597">Phosphoprotein</keyword>
<dbReference type="Gene3D" id="3.30.450.20">
    <property type="entry name" value="PAS domain"/>
    <property type="match status" value="1"/>
</dbReference>
<dbReference type="PROSITE" id="PS50109">
    <property type="entry name" value="HIS_KIN"/>
    <property type="match status" value="1"/>
</dbReference>
<dbReference type="InterPro" id="IPR036890">
    <property type="entry name" value="HATPase_C_sf"/>
</dbReference>
<evidence type="ECO:0000256" key="3">
    <source>
        <dbReference type="ARBA" id="ARBA00022553"/>
    </source>
</evidence>
<keyword evidence="5" id="KW-0418">Kinase</keyword>
<dbReference type="InterPro" id="IPR004358">
    <property type="entry name" value="Sig_transdc_His_kin-like_C"/>
</dbReference>
<dbReference type="Gene3D" id="3.30.565.10">
    <property type="entry name" value="Histidine kinase-like ATPase, C-terminal domain"/>
    <property type="match status" value="1"/>
</dbReference>
<dbReference type="InterPro" id="IPR013656">
    <property type="entry name" value="PAS_4"/>
</dbReference>
<dbReference type="InterPro" id="IPR005467">
    <property type="entry name" value="His_kinase_dom"/>
</dbReference>
<keyword evidence="6" id="KW-0902">Two-component regulatory system</keyword>
<dbReference type="SUPFAM" id="SSF47384">
    <property type="entry name" value="Homodimeric domain of signal transducing histidine kinase"/>
    <property type="match status" value="1"/>
</dbReference>
<evidence type="ECO:0000259" key="9">
    <source>
        <dbReference type="PROSITE" id="PS50112"/>
    </source>
</evidence>
<dbReference type="PROSITE" id="PS50112">
    <property type="entry name" value="PAS"/>
    <property type="match status" value="1"/>
</dbReference>
<dbReference type="InterPro" id="IPR000014">
    <property type="entry name" value="PAS"/>
</dbReference>
<dbReference type="AlphaFoldDB" id="A0A1E5QG43"/>
<evidence type="ECO:0000256" key="2">
    <source>
        <dbReference type="ARBA" id="ARBA00012438"/>
    </source>
</evidence>
<dbReference type="PRINTS" id="PR00344">
    <property type="entry name" value="BCTRLSENSOR"/>
</dbReference>
<dbReference type="FunFam" id="3.30.565.10:FF:000006">
    <property type="entry name" value="Sensor histidine kinase WalK"/>
    <property type="match status" value="1"/>
</dbReference>
<dbReference type="InterPro" id="IPR003594">
    <property type="entry name" value="HATPase_dom"/>
</dbReference>
<dbReference type="EMBL" id="MJGC01000086">
    <property type="protein sequence ID" value="OEJ73561.1"/>
    <property type="molecule type" value="Genomic_DNA"/>
</dbReference>
<dbReference type="SMART" id="SM00388">
    <property type="entry name" value="HisKA"/>
    <property type="match status" value="1"/>
</dbReference>
<name>A0A1E5QG43_9CYAN</name>
<dbReference type="InterPro" id="IPR003661">
    <property type="entry name" value="HisK_dim/P_dom"/>
</dbReference>
<dbReference type="Pfam" id="PF00512">
    <property type="entry name" value="HisKA"/>
    <property type="match status" value="1"/>
</dbReference>
<evidence type="ECO:0000256" key="6">
    <source>
        <dbReference type="ARBA" id="ARBA00023012"/>
    </source>
</evidence>
<feature type="domain" description="PAS" evidence="9">
    <location>
        <begin position="66"/>
        <end position="136"/>
    </location>
</feature>
<dbReference type="InterPro" id="IPR036097">
    <property type="entry name" value="HisK_dim/P_sf"/>
</dbReference>
<evidence type="ECO:0000256" key="5">
    <source>
        <dbReference type="ARBA" id="ARBA00022777"/>
    </source>
</evidence>
<dbReference type="RefSeq" id="WP_069968817.1">
    <property type="nucleotide sequence ID" value="NZ_CM124774.1"/>
</dbReference>
<dbReference type="Gene3D" id="1.10.287.130">
    <property type="match status" value="1"/>
</dbReference>
<dbReference type="Pfam" id="PF02518">
    <property type="entry name" value="HATPase_c"/>
    <property type="match status" value="1"/>
</dbReference>
<dbReference type="SUPFAM" id="SSF55785">
    <property type="entry name" value="PYP-like sensor domain (PAS domain)"/>
    <property type="match status" value="1"/>
</dbReference>
<feature type="domain" description="Histidine kinase" evidence="8">
    <location>
        <begin position="214"/>
        <end position="452"/>
    </location>
</feature>
<dbReference type="STRING" id="1781255.BH720_19080"/>
<gene>
    <name evidence="10" type="ORF">BH720_19080</name>
</gene>
<dbReference type="GO" id="GO:0000155">
    <property type="term" value="F:phosphorelay sensor kinase activity"/>
    <property type="evidence" value="ECO:0007669"/>
    <property type="project" value="InterPro"/>
</dbReference>
<dbReference type="SMART" id="SM00387">
    <property type="entry name" value="HATPase_c"/>
    <property type="match status" value="1"/>
</dbReference>
<dbReference type="FunFam" id="1.10.287.130:FF:000070">
    <property type="entry name" value="Histidine kinase sensor protein"/>
    <property type="match status" value="1"/>
</dbReference>
<evidence type="ECO:0000259" key="8">
    <source>
        <dbReference type="PROSITE" id="PS50109"/>
    </source>
</evidence>
<sequence length="477" mass="53973">MPYFVDGFALGMQYPAVFSLLDWGEWRLWGILGVGILLGNLVQWCFHRLQSRLIRCPAVEGDRELSSLEIGKILTALNDVVLVLDREGRYLKIAPTQAPQLYRPAAEVIGKTLADLFDSDRAQFFLKHIHQTLDTQQPVRIEYTLPIAGRLVWFAAKLLPLDLDRVLCVAQDITDQKQAANAICLLNSQLEQRVQERTQALEVANQELEAFCYSVSHDLRSPLRRIAGFSQAILEDCADELNPISQSYLQRAIHSTERMEEMIDDLLSLSHLSLQELNAQWVDLSAIALQIARELQQTNPSRPVEFKIAPQAIAYADARLLQIALENLLENAWKYTSKQAAASIEFGILPHTLPWQPRLEETRSLDSQYRLRSPEPQTLTFFIQDNGIGFNPHYASKLFAPFQRLHNAQEFEGTGIGLAIVQRIIHRHGGRVWAQAALEQGATFFFCLPFNPTDPELPRITLGHLALPPESKSRSQP</sequence>
<dbReference type="PANTHER" id="PTHR42878:SF15">
    <property type="entry name" value="BACTERIOPHYTOCHROME"/>
    <property type="match status" value="1"/>
</dbReference>
<dbReference type="EC" id="2.7.13.3" evidence="2"/>
<comment type="catalytic activity">
    <reaction evidence="1">
        <text>ATP + protein L-histidine = ADP + protein N-phospho-L-histidine.</text>
        <dbReference type="EC" id="2.7.13.3"/>
    </reaction>
</comment>
<evidence type="ECO:0000256" key="7">
    <source>
        <dbReference type="ARBA" id="ARBA00023136"/>
    </source>
</evidence>
<dbReference type="GO" id="GO:0007234">
    <property type="term" value="P:osmosensory signaling via phosphorelay pathway"/>
    <property type="evidence" value="ECO:0007669"/>
    <property type="project" value="TreeGrafter"/>
</dbReference>
<dbReference type="GO" id="GO:0016020">
    <property type="term" value="C:membrane"/>
    <property type="evidence" value="ECO:0007669"/>
    <property type="project" value="UniProtKB-SubCell"/>
</dbReference>
<dbReference type="GO" id="GO:0030295">
    <property type="term" value="F:protein kinase activator activity"/>
    <property type="evidence" value="ECO:0007669"/>
    <property type="project" value="TreeGrafter"/>
</dbReference>
<evidence type="ECO:0000256" key="1">
    <source>
        <dbReference type="ARBA" id="ARBA00000085"/>
    </source>
</evidence>
<dbReference type="CDD" id="cd00082">
    <property type="entry name" value="HisKA"/>
    <property type="match status" value="1"/>
</dbReference>
<accession>A0A1E5QG43</accession>
<protein>
    <recommendedName>
        <fullName evidence="2">histidine kinase</fullName>
        <ecNumber evidence="2">2.7.13.3</ecNumber>
    </recommendedName>
</protein>
<dbReference type="Pfam" id="PF08448">
    <property type="entry name" value="PAS_4"/>
    <property type="match status" value="1"/>
</dbReference>
<evidence type="ECO:0000256" key="4">
    <source>
        <dbReference type="ARBA" id="ARBA00022679"/>
    </source>
</evidence>
<dbReference type="InterPro" id="IPR050351">
    <property type="entry name" value="BphY/WalK/GraS-like"/>
</dbReference>
<dbReference type="InterPro" id="IPR035965">
    <property type="entry name" value="PAS-like_dom_sf"/>
</dbReference>
<comment type="caution">
    <text evidence="10">The sequence shown here is derived from an EMBL/GenBank/DDBJ whole genome shotgun (WGS) entry which is preliminary data.</text>
</comment>
<dbReference type="CDD" id="cd00130">
    <property type="entry name" value="PAS"/>
    <property type="match status" value="1"/>
</dbReference>